<sequence>MTEPTPPSNSQPIQPQKPSFSSKNEQETLKVWQTFLSQGTTPATKEQTQLFINGILKFFNTLVAQERAKMSKANKHLRDVIEGKE</sequence>
<evidence type="ECO:0000313" key="2">
    <source>
        <dbReference type="EMBL" id="QZA59180.1"/>
    </source>
</evidence>
<name>A0ABX8Z1D8_9BACT</name>
<evidence type="ECO:0000256" key="1">
    <source>
        <dbReference type="SAM" id="MobiDB-lite"/>
    </source>
</evidence>
<organism evidence="2 3">
    <name type="scientific">Candidatus Rhabdochlamydia porcellionis</name>
    <dbReference type="NCBI Taxonomy" id="225148"/>
    <lineage>
        <taxon>Bacteria</taxon>
        <taxon>Pseudomonadati</taxon>
        <taxon>Chlamydiota</taxon>
        <taxon>Chlamydiia</taxon>
        <taxon>Parachlamydiales</taxon>
        <taxon>Candidatus Rhabdochlamydiaceae</taxon>
        <taxon>Candidatus Rhabdochlamydia</taxon>
    </lineage>
</organism>
<feature type="region of interest" description="Disordered" evidence="1">
    <location>
        <begin position="1"/>
        <end position="25"/>
    </location>
</feature>
<accession>A0ABX8Z1D8</accession>
<protein>
    <submittedName>
        <fullName evidence="2">Uncharacterized protein</fullName>
    </submittedName>
</protein>
<reference evidence="2 3" key="1">
    <citation type="submission" date="2020-01" db="EMBL/GenBank/DDBJ databases">
        <authorList>
            <person name="Sixt B."/>
            <person name="Schulz F."/>
            <person name="Kostanjsek R."/>
            <person name="Koestlbacher S."/>
            <person name="Collingro A."/>
            <person name="Toenshoff E."/>
            <person name="Horn M."/>
        </authorList>
    </citation>
    <scope>NUCLEOTIDE SEQUENCE [LARGE SCALE GENOMIC DNA]</scope>
    <source>
        <strain evidence="2 3">15C</strain>
    </source>
</reference>
<reference evidence="2 3" key="2">
    <citation type="submission" date="2021-05" db="EMBL/GenBank/DDBJ databases">
        <title>Ecology and evolution of chlamydial symbionts of arthropods.</title>
        <authorList>
            <person name="Halter T."/>
            <person name="Sixt B.S."/>
            <person name="Toenshoff E.R."/>
            <person name="Koestlbacher S."/>
            <person name="Schulz F."/>
            <person name="Kostanjsek R."/>
            <person name="Collingro A."/>
            <person name="Hendrickx F."/>
            <person name="Horn M."/>
        </authorList>
    </citation>
    <scope>NUCLEOTIDE SEQUENCE [LARGE SCALE GENOMIC DNA]</scope>
    <source>
        <strain evidence="2 3">15C</strain>
    </source>
</reference>
<dbReference type="RefSeq" id="WP_194844734.1">
    <property type="nucleotide sequence ID" value="NZ_CP075585.1"/>
</dbReference>
<keyword evidence="3" id="KW-1185">Reference proteome</keyword>
<feature type="compositionally biased region" description="Polar residues" evidence="1">
    <location>
        <begin position="10"/>
        <end position="23"/>
    </location>
</feature>
<evidence type="ECO:0000313" key="3">
    <source>
        <dbReference type="Proteomes" id="UP000822862"/>
    </source>
</evidence>
<dbReference type="Proteomes" id="UP000822862">
    <property type="component" value="Chromosome"/>
</dbReference>
<gene>
    <name evidence="2" type="ORF">RHAB15C_0001065</name>
</gene>
<dbReference type="EMBL" id="CP075585">
    <property type="protein sequence ID" value="QZA59180.1"/>
    <property type="molecule type" value="Genomic_DNA"/>
</dbReference>
<proteinExistence type="predicted"/>